<feature type="chain" id="PRO_5013295638" evidence="1">
    <location>
        <begin position="20"/>
        <end position="128"/>
    </location>
</feature>
<reference evidence="2 3" key="1">
    <citation type="submission" date="2017-02" db="EMBL/GenBank/DDBJ databases">
        <authorList>
            <person name="Peterson S.W."/>
        </authorList>
    </citation>
    <scope>NUCLEOTIDE SEQUENCE [LARGE SCALE GENOMIC DNA]</scope>
    <source>
        <strain evidence="2 3">ATCC 49788</strain>
    </source>
</reference>
<dbReference type="OrthoDB" id="5624586at2"/>
<dbReference type="RefSeq" id="WP_078924237.1">
    <property type="nucleotide sequence ID" value="NZ_FUYB01000032.1"/>
</dbReference>
<feature type="signal peptide" evidence="1">
    <location>
        <begin position="1"/>
        <end position="19"/>
    </location>
</feature>
<keyword evidence="1" id="KW-0732">Signal</keyword>
<dbReference type="STRING" id="92487.SAMN02745130_03815"/>
<protein>
    <submittedName>
        <fullName evidence="2">Uncharacterized protein</fullName>
    </submittedName>
</protein>
<dbReference type="AlphaFoldDB" id="A0A1T4Y220"/>
<proteinExistence type="predicted"/>
<evidence type="ECO:0000256" key="1">
    <source>
        <dbReference type="SAM" id="SignalP"/>
    </source>
</evidence>
<dbReference type="EMBL" id="FUYB01000032">
    <property type="protein sequence ID" value="SKA95800.1"/>
    <property type="molecule type" value="Genomic_DNA"/>
</dbReference>
<organism evidence="2 3">
    <name type="scientific">Thiothrix eikelboomii</name>
    <dbReference type="NCBI Taxonomy" id="92487"/>
    <lineage>
        <taxon>Bacteria</taxon>
        <taxon>Pseudomonadati</taxon>
        <taxon>Pseudomonadota</taxon>
        <taxon>Gammaproteobacteria</taxon>
        <taxon>Thiotrichales</taxon>
        <taxon>Thiotrichaceae</taxon>
        <taxon>Thiothrix</taxon>
    </lineage>
</organism>
<accession>A0A1T4Y220</accession>
<dbReference type="Proteomes" id="UP000190460">
    <property type="component" value="Unassembled WGS sequence"/>
</dbReference>
<name>A0A1T4Y220_9GAMM</name>
<sequence length="128" mass="14517">MKFIKVFALFFLIHATAWAGAHVYQNQHRELVLIVADTSYAMKPKFPAMQDWIENYEAKARYKDIQIGTDKALLGNLADLKSKTVIFRTSFGSMTAESLARYQTIPASQKILLSDGKVQAQGWEVVKF</sequence>
<gene>
    <name evidence="2" type="ORF">SAMN02745130_03815</name>
</gene>
<keyword evidence="3" id="KW-1185">Reference proteome</keyword>
<evidence type="ECO:0000313" key="2">
    <source>
        <dbReference type="EMBL" id="SKA95800.1"/>
    </source>
</evidence>
<evidence type="ECO:0000313" key="3">
    <source>
        <dbReference type="Proteomes" id="UP000190460"/>
    </source>
</evidence>